<dbReference type="RefSeq" id="WP_127011966.1">
    <property type="nucleotide sequence ID" value="NZ_CP031422.1"/>
</dbReference>
<proteinExistence type="predicted"/>
<dbReference type="KEGG" id="moy:CVS54_01280"/>
<organism evidence="1 2">
    <name type="scientific">Microbacterium oxydans</name>
    <dbReference type="NCBI Taxonomy" id="82380"/>
    <lineage>
        <taxon>Bacteria</taxon>
        <taxon>Bacillati</taxon>
        <taxon>Actinomycetota</taxon>
        <taxon>Actinomycetes</taxon>
        <taxon>Micrococcales</taxon>
        <taxon>Microbacteriaceae</taxon>
        <taxon>Microbacterium</taxon>
    </lineage>
</organism>
<name>A0A3Q9J507_9MICO</name>
<evidence type="ECO:0000313" key="2">
    <source>
        <dbReference type="Proteomes" id="UP000274841"/>
    </source>
</evidence>
<accession>A0A3Q9J507</accession>
<protein>
    <submittedName>
        <fullName evidence="1">Uncharacterized protein</fullName>
    </submittedName>
</protein>
<sequence>MSTPADLRARLVSSQQAASAVPIVGLLGTPPAGTPVGYSAWAVGSLFGDRHVVIMPTLDGNAPAVVLDRVVARVLATATGCCPLCGRAAGVDVLTPGVVDVRHDEGCPATFGPEDSRWFPALHTSHEEDDR</sequence>
<evidence type="ECO:0000313" key="1">
    <source>
        <dbReference type="EMBL" id="AZS39962.1"/>
    </source>
</evidence>
<dbReference type="Proteomes" id="UP000274841">
    <property type="component" value="Chromosome"/>
</dbReference>
<gene>
    <name evidence="1" type="ORF">CVS54_01280</name>
</gene>
<dbReference type="EMBL" id="CP031422">
    <property type="protein sequence ID" value="AZS39962.1"/>
    <property type="molecule type" value="Genomic_DNA"/>
</dbReference>
<dbReference type="AlphaFoldDB" id="A0A3Q9J507"/>
<reference evidence="1 2" key="1">
    <citation type="submission" date="2018-08" db="EMBL/GenBank/DDBJ databases">
        <title>Microbacterium oxydans strain HG3.</title>
        <authorList>
            <person name="ORTET P."/>
        </authorList>
    </citation>
    <scope>NUCLEOTIDE SEQUENCE [LARGE SCALE GENOMIC DNA]</scope>
    <source>
        <strain evidence="1 2">HG3</strain>
    </source>
</reference>